<dbReference type="InterPro" id="IPR036188">
    <property type="entry name" value="FAD/NAD-bd_sf"/>
</dbReference>
<evidence type="ECO:0000259" key="6">
    <source>
        <dbReference type="Pfam" id="PF07992"/>
    </source>
</evidence>
<dbReference type="EMBL" id="FUKQ01000047">
    <property type="protein sequence ID" value="SJN42138.1"/>
    <property type="molecule type" value="Genomic_DNA"/>
</dbReference>
<dbReference type="SUPFAM" id="SSF51905">
    <property type="entry name" value="FAD/NAD(P)-binding domain"/>
    <property type="match status" value="2"/>
</dbReference>
<feature type="domain" description="FAD/NAD(P)-binding" evidence="6">
    <location>
        <begin position="2"/>
        <end position="317"/>
    </location>
</feature>
<dbReference type="PANTHER" id="PTHR43557:SF2">
    <property type="entry name" value="RIESKE DOMAIN-CONTAINING PROTEIN-RELATED"/>
    <property type="match status" value="1"/>
</dbReference>
<dbReference type="Proteomes" id="UP000188342">
    <property type="component" value="Unassembled WGS sequence"/>
</dbReference>
<dbReference type="PRINTS" id="PR00411">
    <property type="entry name" value="PNDRDTASEI"/>
</dbReference>
<dbReference type="Gene3D" id="3.30.390.30">
    <property type="match status" value="1"/>
</dbReference>
<dbReference type="GO" id="GO:0016651">
    <property type="term" value="F:oxidoreductase activity, acting on NAD(P)H"/>
    <property type="evidence" value="ECO:0007669"/>
    <property type="project" value="TreeGrafter"/>
</dbReference>
<dbReference type="Gene3D" id="3.50.50.60">
    <property type="entry name" value="FAD/NAD(P)-binding domain"/>
    <property type="match status" value="2"/>
</dbReference>
<evidence type="ECO:0000313" key="9">
    <source>
        <dbReference type="Proteomes" id="UP000188342"/>
    </source>
</evidence>
<feature type="region of interest" description="Disordered" evidence="5">
    <location>
        <begin position="212"/>
        <end position="234"/>
    </location>
</feature>
<evidence type="ECO:0000256" key="2">
    <source>
        <dbReference type="ARBA" id="ARBA00022630"/>
    </source>
</evidence>
<dbReference type="InterPro" id="IPR050446">
    <property type="entry name" value="FAD-oxidoreductase/Apoptosis"/>
</dbReference>
<feature type="compositionally biased region" description="Low complexity" evidence="5">
    <location>
        <begin position="216"/>
        <end position="234"/>
    </location>
</feature>
<keyword evidence="9" id="KW-1185">Reference proteome</keyword>
<protein>
    <submittedName>
        <fullName evidence="8">Ferredoxin reductase</fullName>
    </submittedName>
</protein>
<evidence type="ECO:0000256" key="1">
    <source>
        <dbReference type="ARBA" id="ARBA00001974"/>
    </source>
</evidence>
<evidence type="ECO:0000256" key="3">
    <source>
        <dbReference type="ARBA" id="ARBA00022827"/>
    </source>
</evidence>
<name>A0A1R4KCZ9_9ACTN</name>
<dbReference type="PRINTS" id="PR00368">
    <property type="entry name" value="FADPNR"/>
</dbReference>
<keyword evidence="4" id="KW-0560">Oxidoreductase</keyword>
<dbReference type="InterPro" id="IPR028202">
    <property type="entry name" value="Reductase_C"/>
</dbReference>
<evidence type="ECO:0000259" key="7">
    <source>
        <dbReference type="Pfam" id="PF14759"/>
    </source>
</evidence>
<comment type="cofactor">
    <cofactor evidence="1">
        <name>FAD</name>
        <dbReference type="ChEBI" id="CHEBI:57692"/>
    </cofactor>
</comment>
<accession>A0A1R4KCZ9</accession>
<organism evidence="8 9">
    <name type="scientific">Luteococcus japonicus LSP_Lj1</name>
    <dbReference type="NCBI Taxonomy" id="1255658"/>
    <lineage>
        <taxon>Bacteria</taxon>
        <taxon>Bacillati</taxon>
        <taxon>Actinomycetota</taxon>
        <taxon>Actinomycetes</taxon>
        <taxon>Propionibacteriales</taxon>
        <taxon>Propionibacteriaceae</taxon>
        <taxon>Luteococcus</taxon>
    </lineage>
</organism>
<dbReference type="SUPFAM" id="SSF55424">
    <property type="entry name" value="FAD/NAD-linked reductases, dimerisation (C-terminal) domain"/>
    <property type="match status" value="1"/>
</dbReference>
<dbReference type="InterPro" id="IPR016156">
    <property type="entry name" value="FAD/NAD-linked_Rdtase_dimer_sf"/>
</dbReference>
<dbReference type="PANTHER" id="PTHR43557">
    <property type="entry name" value="APOPTOSIS-INDUCING FACTOR 1"/>
    <property type="match status" value="1"/>
</dbReference>
<dbReference type="Pfam" id="PF07992">
    <property type="entry name" value="Pyr_redox_2"/>
    <property type="match status" value="1"/>
</dbReference>
<evidence type="ECO:0000313" key="8">
    <source>
        <dbReference type="EMBL" id="SJN42138.1"/>
    </source>
</evidence>
<dbReference type="AlphaFoldDB" id="A0A1R4KCZ9"/>
<gene>
    <name evidence="8" type="ORF">FM114_13345</name>
</gene>
<dbReference type="InterPro" id="IPR023753">
    <property type="entry name" value="FAD/NAD-binding_dom"/>
</dbReference>
<keyword evidence="3" id="KW-0274">FAD</keyword>
<reference evidence="8 9" key="1">
    <citation type="submission" date="2017-02" db="EMBL/GenBank/DDBJ databases">
        <authorList>
            <person name="Peterson S.W."/>
        </authorList>
    </citation>
    <scope>NUCLEOTIDE SEQUENCE [LARGE SCALE GENOMIC DNA]</scope>
    <source>
        <strain evidence="8 9">LSP_Lj1</strain>
    </source>
</reference>
<sequence length="420" mass="44255">MMHVAIVGGGLAGFSCAQEVRRGDPQARITIVDPQGAPYDRPPLSKEYLTGEMPRDKVFFHDEQWFAEQRIALVTDAVTRLDLAGLTVELDGGESLTVDRVVLATGGRARQLPIRGGDLAGLLSLRTLDDADRLRAALVPGRRLAIVGAGLVGAEVASTAVASGVEVTLVDPVETPLLAAAGALVAGRLHAMHAAHGVRVIRAAIERIEALPPTSPSLDPRSPSLDPRSPSLSRGYRLRLSDGSTLAADDVLLAVGLVPDDGLAREAGLECEDGILVDRAQRTSHPHVLAVGDVTRRRAEGTSGIRHEHWEAAMRSGHTAAAALLGTDLPNHGASWWWSDRYGVHAEGLGDLGTGSSVVRELGDGAVVDFRLADEGRLLGAAAIDAPRVVRAARRLMDAGIPVTAEDLADPSVDLRKLGR</sequence>
<dbReference type="GO" id="GO:0005737">
    <property type="term" value="C:cytoplasm"/>
    <property type="evidence" value="ECO:0007669"/>
    <property type="project" value="TreeGrafter"/>
</dbReference>
<proteinExistence type="predicted"/>
<keyword evidence="2" id="KW-0285">Flavoprotein</keyword>
<feature type="domain" description="Reductase C-terminal" evidence="7">
    <location>
        <begin position="336"/>
        <end position="418"/>
    </location>
</feature>
<dbReference type="STRING" id="1255658.FM114_13345"/>
<evidence type="ECO:0000256" key="5">
    <source>
        <dbReference type="SAM" id="MobiDB-lite"/>
    </source>
</evidence>
<dbReference type="Pfam" id="PF14759">
    <property type="entry name" value="Reductase_C"/>
    <property type="match status" value="1"/>
</dbReference>
<evidence type="ECO:0000256" key="4">
    <source>
        <dbReference type="ARBA" id="ARBA00023002"/>
    </source>
</evidence>